<dbReference type="AlphaFoldDB" id="A0A7R9HQD7"/>
<reference evidence="2" key="1">
    <citation type="submission" date="2020-11" db="EMBL/GenBank/DDBJ databases">
        <authorList>
            <person name="Tran Van P."/>
        </authorList>
    </citation>
    <scope>NUCLEOTIDE SEQUENCE</scope>
</reference>
<dbReference type="PANTHER" id="PTHR13621">
    <property type="entry name" value="PROLINE-RICH PROTEIN PRCC"/>
    <property type="match status" value="1"/>
</dbReference>
<accession>A0A7R9HQD7</accession>
<name>A0A7R9HQD7_9NEOP</name>
<evidence type="ECO:0000256" key="1">
    <source>
        <dbReference type="SAM" id="MobiDB-lite"/>
    </source>
</evidence>
<feature type="region of interest" description="Disordered" evidence="1">
    <location>
        <begin position="163"/>
        <end position="198"/>
    </location>
</feature>
<dbReference type="EMBL" id="OB794801">
    <property type="protein sequence ID" value="CAD7431106.1"/>
    <property type="molecule type" value="Genomic_DNA"/>
</dbReference>
<evidence type="ECO:0000313" key="2">
    <source>
        <dbReference type="EMBL" id="CAD7431106.1"/>
    </source>
</evidence>
<proteinExistence type="predicted"/>
<organism evidence="2">
    <name type="scientific">Timema monikensis</name>
    <dbReference type="NCBI Taxonomy" id="170555"/>
    <lineage>
        <taxon>Eukaryota</taxon>
        <taxon>Metazoa</taxon>
        <taxon>Ecdysozoa</taxon>
        <taxon>Arthropoda</taxon>
        <taxon>Hexapoda</taxon>
        <taxon>Insecta</taxon>
        <taxon>Pterygota</taxon>
        <taxon>Neoptera</taxon>
        <taxon>Polyneoptera</taxon>
        <taxon>Phasmatodea</taxon>
        <taxon>Timematodea</taxon>
        <taxon>Timematoidea</taxon>
        <taxon>Timematidae</taxon>
        <taxon>Timema</taxon>
    </lineage>
</organism>
<dbReference type="PANTHER" id="PTHR13621:SF2">
    <property type="entry name" value="PROLINE-RICH PROTEIN PRCC"/>
    <property type="match status" value="1"/>
</dbReference>
<dbReference type="InterPro" id="IPR018800">
    <property type="entry name" value="PRCC"/>
</dbReference>
<gene>
    <name evidence="2" type="ORF">TMSB3V08_LOCUS7850</name>
</gene>
<feature type="compositionally biased region" description="Acidic residues" evidence="1">
    <location>
        <begin position="164"/>
        <end position="176"/>
    </location>
</feature>
<sequence length="465" mass="51355">MASLVLTDSSRLTSDSQHLVLGVTPLTLNLFLDKECSSSHSHRALPSHLPSKDRDSLQVFWTVDFFEREWMDWEKNHQVERPPLPLPCSIRPTSKKRNDEKKMVTARLCQNNIECSSAGALPSPVPILFDECAQYKRPSVEEDVTLGLGWDHESLMMSLVAYDSSDESDDKDEEASNESATNSSVLSDFQQTSNDQGSVNRNDVDELLLLKLPTTLHSVTEKPIIDFDIKGKKGLFSTLPPPKMKDIDQFNAVIEEETPPMLNKHQINKKETVKITLPALSQKSSGLFALLPPPKHMTVKEAKRNLVPNAVSKKPTNTSNSTTSTHKPKTTTALINYVDSGDDSDENNDGNFFSLNDDSATKTAHLLLNATSCSNETLIHSGTDTLLSTGVEDSTNDVAIDQPLTFCSELHPNTLSNSNEEWQQQSLSSEMKNDILLDEEAVSIGNQTYTCTNPSSGTYVAQQSA</sequence>
<feature type="compositionally biased region" description="Polar residues" evidence="1">
    <location>
        <begin position="185"/>
        <end position="198"/>
    </location>
</feature>
<dbReference type="GO" id="GO:0005634">
    <property type="term" value="C:nucleus"/>
    <property type="evidence" value="ECO:0007669"/>
    <property type="project" value="TreeGrafter"/>
</dbReference>
<protein>
    <submittedName>
        <fullName evidence="2">Uncharacterized protein</fullName>
    </submittedName>
</protein>